<evidence type="ECO:0000259" key="2">
    <source>
        <dbReference type="Pfam" id="PF00975"/>
    </source>
</evidence>
<sequence>MTVIDSEKVCVFIPFAGGSGLSFEALRRAVGDYMPVIGVTYNGRYQKNVTPAPGTVEAMANEVIALIDNLAAREVIVFGYSLGAIVAYEVARRKHEFGTRLISLVVAACRAPHLFNCAQVTLDESEEVFVQTVSRFGAIPDFMLKHSAAKARMLPSLIKDFHAAAKYRHIPGEPLDVPMMVLGGKEDPFAPIQDVIAWKEHSHNFVRLEFFEGSHFFLTQHIPAITQLITEFVSPAAPLPVSSQYLDTSARI</sequence>
<dbReference type="InterPro" id="IPR029058">
    <property type="entry name" value="AB_hydrolase_fold"/>
</dbReference>
<gene>
    <name evidence="3" type="ORF">HBO26_04140</name>
</gene>
<dbReference type="InterPro" id="IPR001031">
    <property type="entry name" value="Thioesterase"/>
</dbReference>
<organism evidence="3 4">
    <name type="scientific">Pseudomonas mandelii</name>
    <dbReference type="NCBI Taxonomy" id="75612"/>
    <lineage>
        <taxon>Bacteria</taxon>
        <taxon>Pseudomonadati</taxon>
        <taxon>Pseudomonadota</taxon>
        <taxon>Gammaproteobacteria</taxon>
        <taxon>Pseudomonadales</taxon>
        <taxon>Pseudomonadaceae</taxon>
        <taxon>Pseudomonas</taxon>
    </lineage>
</organism>
<name>A0AB36CTG1_9PSED</name>
<protein>
    <submittedName>
        <fullName evidence="3">Thioesterase</fullName>
    </submittedName>
</protein>
<dbReference type="Proteomes" id="UP000548707">
    <property type="component" value="Unassembled WGS sequence"/>
</dbReference>
<dbReference type="AlphaFoldDB" id="A0AB36CTG1"/>
<dbReference type="Gene3D" id="3.40.50.1820">
    <property type="entry name" value="alpha/beta hydrolase"/>
    <property type="match status" value="1"/>
</dbReference>
<comment type="similarity">
    <text evidence="1">Belongs to the thioesterase family.</text>
</comment>
<evidence type="ECO:0000313" key="3">
    <source>
        <dbReference type="EMBL" id="NMZ78495.1"/>
    </source>
</evidence>
<comment type="caution">
    <text evidence="3">The sequence shown here is derived from an EMBL/GenBank/DDBJ whole genome shotgun (WGS) entry which is preliminary data.</text>
</comment>
<dbReference type="Pfam" id="PF00975">
    <property type="entry name" value="Thioesterase"/>
    <property type="match status" value="1"/>
</dbReference>
<proteinExistence type="inferred from homology"/>
<feature type="domain" description="Thioesterase" evidence="2">
    <location>
        <begin position="12"/>
        <end position="229"/>
    </location>
</feature>
<evidence type="ECO:0000256" key="1">
    <source>
        <dbReference type="ARBA" id="ARBA00007169"/>
    </source>
</evidence>
<dbReference type="PANTHER" id="PTHR11487">
    <property type="entry name" value="THIOESTERASE"/>
    <property type="match status" value="1"/>
</dbReference>
<dbReference type="GO" id="GO:0008610">
    <property type="term" value="P:lipid biosynthetic process"/>
    <property type="evidence" value="ECO:0007669"/>
    <property type="project" value="TreeGrafter"/>
</dbReference>
<dbReference type="EMBL" id="JAAQXV010000001">
    <property type="protein sequence ID" value="NMZ78495.1"/>
    <property type="molecule type" value="Genomic_DNA"/>
</dbReference>
<reference evidence="3 4" key="1">
    <citation type="journal article" date="2020" name="Front. Microbiol.">
        <title>Genetic Organization of the aprX-lipA2 Operon Affects the Proteolytic Potential of Pseudomonas Species in Milk.</title>
        <authorList>
            <person name="Maier C."/>
            <person name="Huptas C."/>
            <person name="von Neubeck M."/>
            <person name="Scherer S."/>
            <person name="Wenning M."/>
            <person name="Lucking G."/>
        </authorList>
    </citation>
    <scope>NUCLEOTIDE SEQUENCE [LARGE SCALE GENOMIC DNA]</scope>
    <source>
        <strain evidence="3 4">WS 5114</strain>
    </source>
</reference>
<dbReference type="RefSeq" id="WP_154503024.1">
    <property type="nucleotide sequence ID" value="NZ_CP177237.1"/>
</dbReference>
<dbReference type="PANTHER" id="PTHR11487:SF0">
    <property type="entry name" value="S-ACYL FATTY ACID SYNTHASE THIOESTERASE, MEDIUM CHAIN"/>
    <property type="match status" value="1"/>
</dbReference>
<dbReference type="InterPro" id="IPR012223">
    <property type="entry name" value="TEII"/>
</dbReference>
<evidence type="ECO:0000313" key="4">
    <source>
        <dbReference type="Proteomes" id="UP000548707"/>
    </source>
</evidence>
<accession>A0AB36CTG1</accession>
<dbReference type="SUPFAM" id="SSF53474">
    <property type="entry name" value="alpha/beta-Hydrolases"/>
    <property type="match status" value="1"/>
</dbReference>